<sequence>MSVPQRHHFIPRFILRKFAADEQPPAGPSSRKTRRRRDFLVNKVDLTRGILTQRPVSREYALVDMYRDPGFENNPNHLEEKLSRLENDASSILRQRDTLRKFLFLMKYRNSRMFQRYDHDRLEDYNEDDKHRMVIYMKNKKFSRPRDVWFSNLRGLLELDMDAGGQWRRTISNHVYPDDAMMFVAHVQSFFLTFCEPESPQLEFLLTENSYGVYEGPSDCGFDARTGKIVPGLYTEWHMFAPVAPRLLIILRSNMLSAGDSEPSADSACLGAYIRSLHQNPERAGSILDDLPVRRCANSYSAQGVPDAAEWKACADHRFYFECFKLSRKHVDLINTLFLEESHAVSSIVYHAPDALRASLKAYLLDRRPGLKTAIDHPLDQRRLHILALERIARGLGMTEKAKYTLRKPSPREMHMSAYVAGMVGIELMKNVTDDTRLPGGYRMLRPDATPLDFLEDLKQAGLLLLLRIKTDRILRFSPLSLSQKNCVRRNLQEFFIGMAPWRVWLYLKVSRNLPKYSPTDFRIQLAPLELEGVENGFVELLARDPERSEDLVRGMYLSALT</sequence>
<proteinExistence type="predicted"/>
<organism evidence="1 2">
    <name type="scientific">Aspergillus candidus</name>
    <dbReference type="NCBI Taxonomy" id="41067"/>
    <lineage>
        <taxon>Eukaryota</taxon>
        <taxon>Fungi</taxon>
        <taxon>Dikarya</taxon>
        <taxon>Ascomycota</taxon>
        <taxon>Pezizomycotina</taxon>
        <taxon>Eurotiomycetes</taxon>
        <taxon>Eurotiomycetidae</taxon>
        <taxon>Eurotiales</taxon>
        <taxon>Aspergillaceae</taxon>
        <taxon>Aspergillus</taxon>
        <taxon>Aspergillus subgen. Circumdati</taxon>
    </lineage>
</organism>
<dbReference type="Pfam" id="PF14022">
    <property type="entry name" value="DUF4238"/>
    <property type="match status" value="1"/>
</dbReference>
<dbReference type="OrthoDB" id="5340163at2759"/>
<dbReference type="InterPro" id="IPR025332">
    <property type="entry name" value="DUF4238"/>
</dbReference>
<evidence type="ECO:0000313" key="2">
    <source>
        <dbReference type="Proteomes" id="UP000234585"/>
    </source>
</evidence>
<keyword evidence="2" id="KW-1185">Reference proteome</keyword>
<dbReference type="RefSeq" id="XP_024669969.1">
    <property type="nucleotide sequence ID" value="XM_024815317.1"/>
</dbReference>
<dbReference type="EMBL" id="KZ559156">
    <property type="protein sequence ID" value="PLB35957.1"/>
    <property type="molecule type" value="Genomic_DNA"/>
</dbReference>
<accession>A0A2I2F5N6</accession>
<dbReference type="Proteomes" id="UP000234585">
    <property type="component" value="Unassembled WGS sequence"/>
</dbReference>
<gene>
    <name evidence="1" type="ORF">BDW47DRAFT_119154</name>
</gene>
<protein>
    <recommendedName>
        <fullName evidence="3">DUF4238 domain-containing protein</fullName>
    </recommendedName>
</protein>
<evidence type="ECO:0008006" key="3">
    <source>
        <dbReference type="Google" id="ProtNLM"/>
    </source>
</evidence>
<name>A0A2I2F5N6_ASPCN</name>
<dbReference type="GeneID" id="36522477"/>
<dbReference type="AlphaFoldDB" id="A0A2I2F5N6"/>
<reference evidence="1 2" key="1">
    <citation type="submission" date="2017-12" db="EMBL/GenBank/DDBJ databases">
        <authorList>
            <consortium name="DOE Joint Genome Institute"/>
            <person name="Haridas S."/>
            <person name="Kjaerbolling I."/>
            <person name="Vesth T.C."/>
            <person name="Frisvad J.C."/>
            <person name="Nybo J.L."/>
            <person name="Theobald S."/>
            <person name="Kuo A."/>
            <person name="Bowyer P."/>
            <person name="Matsuda Y."/>
            <person name="Mondo S."/>
            <person name="Lyhne E.K."/>
            <person name="Kogle M.E."/>
            <person name="Clum A."/>
            <person name="Lipzen A."/>
            <person name="Salamov A."/>
            <person name="Ngan C.Y."/>
            <person name="Daum C."/>
            <person name="Chiniquy J."/>
            <person name="Barry K."/>
            <person name="LaButti K."/>
            <person name="Simmons B.A."/>
            <person name="Magnuson J.K."/>
            <person name="Mortensen U.H."/>
            <person name="Larsen T.O."/>
            <person name="Grigoriev I.V."/>
            <person name="Baker S.E."/>
            <person name="Andersen M.R."/>
            <person name="Nordberg H.P."/>
            <person name="Cantor M.N."/>
            <person name="Hua S.X."/>
        </authorList>
    </citation>
    <scope>NUCLEOTIDE SEQUENCE [LARGE SCALE GENOMIC DNA]</scope>
    <source>
        <strain evidence="1 2">CBS 102.13</strain>
    </source>
</reference>
<evidence type="ECO:0000313" key="1">
    <source>
        <dbReference type="EMBL" id="PLB35957.1"/>
    </source>
</evidence>